<sequence>MLLADKKQREIGLTHISRIKEMIGIRKNVAQETFDTSPPHMRKAICFIAGLKERHLNMKFQELSNKERSQVVSALNSLIDFVGTLPRFISEDDCKINTNH</sequence>
<accession>A0AA40X082</accession>
<evidence type="ECO:0000313" key="1">
    <source>
        <dbReference type="EMBL" id="MBF6636216.1"/>
    </source>
</evidence>
<protein>
    <submittedName>
        <fullName evidence="1">Uncharacterized protein</fullName>
    </submittedName>
</protein>
<dbReference type="Proteomes" id="UP000705283">
    <property type="component" value="Unassembled WGS sequence"/>
</dbReference>
<dbReference type="AlphaFoldDB" id="A0AA40X082"/>
<dbReference type="EMBL" id="JADMKS010000002">
    <property type="protein sequence ID" value="MBF6636216.1"/>
    <property type="molecule type" value="Genomic_DNA"/>
</dbReference>
<gene>
    <name evidence="1" type="ORF">ITX54_06000</name>
</gene>
<name>A0AA40X082_9GAMM</name>
<reference evidence="1" key="2">
    <citation type="submission" date="2022-09" db="EMBL/GenBank/DDBJ databases">
        <title>Rouxiella aceris sp. nov., isolated from tree sap and emended description of the genus Rhouxiella.</title>
        <authorList>
            <person name="Kim I.S."/>
        </authorList>
    </citation>
    <scope>NUCLEOTIDE SEQUENCE</scope>
    <source>
        <strain evidence="1">SAP-2</strain>
    </source>
</reference>
<reference evidence="1" key="1">
    <citation type="submission" date="2020-11" db="EMBL/GenBank/DDBJ databases">
        <authorList>
            <person name="Lee S.D."/>
        </authorList>
    </citation>
    <scope>NUCLEOTIDE SEQUENCE</scope>
    <source>
        <strain evidence="1">SAP-2</strain>
    </source>
</reference>
<proteinExistence type="predicted"/>
<organism evidence="1 2">
    <name type="scientific">Rouxiella silvae</name>
    <dbReference type="NCBI Taxonomy" id="1646373"/>
    <lineage>
        <taxon>Bacteria</taxon>
        <taxon>Pseudomonadati</taxon>
        <taxon>Pseudomonadota</taxon>
        <taxon>Gammaproteobacteria</taxon>
        <taxon>Enterobacterales</taxon>
        <taxon>Yersiniaceae</taxon>
        <taxon>Rouxiella</taxon>
    </lineage>
</organism>
<evidence type="ECO:0000313" key="2">
    <source>
        <dbReference type="Proteomes" id="UP000705283"/>
    </source>
</evidence>
<dbReference type="RefSeq" id="WP_194977671.1">
    <property type="nucleotide sequence ID" value="NZ_JADMKS010000002.1"/>
</dbReference>
<comment type="caution">
    <text evidence="1">The sequence shown here is derived from an EMBL/GenBank/DDBJ whole genome shotgun (WGS) entry which is preliminary data.</text>
</comment>